<organism evidence="4 5">
    <name type="scientific">Candidatus Fokinia solitaria</name>
    <dbReference type="NCBI Taxonomy" id="1802984"/>
    <lineage>
        <taxon>Bacteria</taxon>
        <taxon>Pseudomonadati</taxon>
        <taxon>Pseudomonadota</taxon>
        <taxon>Alphaproteobacteria</taxon>
        <taxon>Rickettsiales</taxon>
        <taxon>Candidatus Midichloriaceae</taxon>
        <taxon>Candidatus Fokinia</taxon>
    </lineage>
</organism>
<evidence type="ECO:0000313" key="5">
    <source>
        <dbReference type="Proteomes" id="UP000244519"/>
    </source>
</evidence>
<evidence type="ECO:0000256" key="1">
    <source>
        <dbReference type="ARBA" id="ARBA00013068"/>
    </source>
</evidence>
<dbReference type="PANTHER" id="PTHR47916:SF4">
    <property type="entry name" value="FRUCTOSE-BISPHOSPHATE ALDOLASE CLASS 1"/>
    <property type="match status" value="1"/>
</dbReference>
<comment type="similarity">
    <text evidence="3">Belongs to the DeoC/FbaB aldolase family. FbaB subfamily.</text>
</comment>
<evidence type="ECO:0000313" key="4">
    <source>
        <dbReference type="EMBL" id="AWD33089.1"/>
    </source>
</evidence>
<dbReference type="AlphaFoldDB" id="A0A2U8BRX5"/>
<dbReference type="GO" id="GO:0006096">
    <property type="term" value="P:glycolytic process"/>
    <property type="evidence" value="ECO:0007669"/>
    <property type="project" value="UniProtKB-KW"/>
</dbReference>
<protein>
    <recommendedName>
        <fullName evidence="1">fructose-bisphosphate aldolase</fullName>
        <ecNumber evidence="1">4.1.2.13</ecNumber>
    </recommendedName>
</protein>
<evidence type="ECO:0000256" key="3">
    <source>
        <dbReference type="ARBA" id="ARBA00049653"/>
    </source>
</evidence>
<dbReference type="SUPFAM" id="SSF51569">
    <property type="entry name" value="Aldolase"/>
    <property type="match status" value="1"/>
</dbReference>
<dbReference type="KEGG" id="fso:Fsol_00290"/>
<dbReference type="InterPro" id="IPR002915">
    <property type="entry name" value="DeoC/FbaB/LacD_aldolase"/>
</dbReference>
<evidence type="ECO:0000256" key="2">
    <source>
        <dbReference type="ARBA" id="ARBA00023270"/>
    </source>
</evidence>
<dbReference type="Proteomes" id="UP000244519">
    <property type="component" value="Chromosome"/>
</dbReference>
<accession>A0A2U8BRX5</accession>
<dbReference type="InterPro" id="IPR050456">
    <property type="entry name" value="DeoC/FbaB_aldolase"/>
</dbReference>
<proteinExistence type="inferred from homology"/>
<reference evidence="4 5" key="1">
    <citation type="journal article" date="2018" name="Genome Biol. Evol.">
        <title>The Genome Sequence of "Candidatus Fokinia solitaria": Insights on Reductive Evolution in Rickettsiales.</title>
        <authorList>
            <person name="Floriano A.M."/>
            <person name="Castelli M."/>
            <person name="Krenek S."/>
            <person name="Berendonk T.U."/>
            <person name="Bazzocchi C."/>
            <person name="Petroni G."/>
            <person name="Sassera D."/>
        </authorList>
    </citation>
    <scope>NUCLEOTIDE SEQUENCE [LARGE SCALE GENOMIC DNA]</scope>
    <source>
        <strain evidence="4">Rio ETE_ALG 3VII</strain>
    </source>
</reference>
<dbReference type="InterPro" id="IPR013785">
    <property type="entry name" value="Aldolase_TIM"/>
</dbReference>
<sequence>MHGIRESLQFTILILHLSISDSMTTSDSTTTNDAILSLSKIIEENYKAREEEVKERLLKLIKCGVCDDKGIVIMAVDQGFEHGPVKSFDVNPAAYDPLYHLDLAVECGLNGIAAPLGFMETIYGSDNYEKICKILKLNSNCSAIHEGEHSQALLSTPEDAVRLGCDGIGMTIYPGTGKSNVRMMERASRMIAEARERGLFSVIWSYPRGDGVKGEEQSVDNISYAVHIACMLGADIVKVKMPKIHDMDSIAREISKYFTDGERWYDNEYSKKMHGLDDYSCIALAINYLEQLRKHSVALNSTQEQNRIKVLQDGLSNYFEQLKNKKIISIEKVMQAAFDSRRIVIFSGGETKAIGEVERDIMYAIDGGGNGSIIGRNVFQRPREEAITLLNDITGLYRMRDESLLTSLLRLENAKLKNTAA</sequence>
<dbReference type="Gene3D" id="3.20.20.70">
    <property type="entry name" value="Aldolase class I"/>
    <property type="match status" value="1"/>
</dbReference>
<dbReference type="SMART" id="SM01133">
    <property type="entry name" value="DeoC"/>
    <property type="match status" value="1"/>
</dbReference>
<dbReference type="Pfam" id="PF01791">
    <property type="entry name" value="DeoC"/>
    <property type="match status" value="1"/>
</dbReference>
<keyword evidence="2" id="KW-0704">Schiff base</keyword>
<dbReference type="EMBL" id="CP025989">
    <property type="protein sequence ID" value="AWD33089.1"/>
    <property type="molecule type" value="Genomic_DNA"/>
</dbReference>
<keyword evidence="5" id="KW-1185">Reference proteome</keyword>
<gene>
    <name evidence="4" type="ORF">Fsol_00290</name>
</gene>
<dbReference type="PANTHER" id="PTHR47916">
    <property type="entry name" value="FRUCTOSE-BISPHOSPHATE ALDOLASE CLASS 1"/>
    <property type="match status" value="1"/>
</dbReference>
<name>A0A2U8BRX5_9RICK</name>
<dbReference type="EC" id="4.1.2.13" evidence="1"/>
<dbReference type="GO" id="GO:0004332">
    <property type="term" value="F:fructose-bisphosphate aldolase activity"/>
    <property type="evidence" value="ECO:0007669"/>
    <property type="project" value="UniProtKB-EC"/>
</dbReference>